<organism evidence="1 2">
    <name type="scientific">Armillaria gallica</name>
    <name type="common">Bulbous honey fungus</name>
    <name type="synonym">Armillaria bulbosa</name>
    <dbReference type="NCBI Taxonomy" id="47427"/>
    <lineage>
        <taxon>Eukaryota</taxon>
        <taxon>Fungi</taxon>
        <taxon>Dikarya</taxon>
        <taxon>Basidiomycota</taxon>
        <taxon>Agaricomycotina</taxon>
        <taxon>Agaricomycetes</taxon>
        <taxon>Agaricomycetidae</taxon>
        <taxon>Agaricales</taxon>
        <taxon>Marasmiineae</taxon>
        <taxon>Physalacriaceae</taxon>
        <taxon>Armillaria</taxon>
    </lineage>
</organism>
<dbReference type="SUPFAM" id="SSF52047">
    <property type="entry name" value="RNI-like"/>
    <property type="match status" value="1"/>
</dbReference>
<keyword evidence="2" id="KW-1185">Reference proteome</keyword>
<gene>
    <name evidence="1" type="ORF">ARMGADRAFT_1018198</name>
</gene>
<dbReference type="SUPFAM" id="SSF81383">
    <property type="entry name" value="F-box domain"/>
    <property type="match status" value="1"/>
</dbReference>
<reference evidence="2" key="1">
    <citation type="journal article" date="2017" name="Nat. Ecol. Evol.">
        <title>Genome expansion and lineage-specific genetic innovations in the forest pathogenic fungi Armillaria.</title>
        <authorList>
            <person name="Sipos G."/>
            <person name="Prasanna A.N."/>
            <person name="Walter M.C."/>
            <person name="O'Connor E."/>
            <person name="Balint B."/>
            <person name="Krizsan K."/>
            <person name="Kiss B."/>
            <person name="Hess J."/>
            <person name="Varga T."/>
            <person name="Slot J."/>
            <person name="Riley R."/>
            <person name="Boka B."/>
            <person name="Rigling D."/>
            <person name="Barry K."/>
            <person name="Lee J."/>
            <person name="Mihaltcheva S."/>
            <person name="LaButti K."/>
            <person name="Lipzen A."/>
            <person name="Waldron R."/>
            <person name="Moloney N.M."/>
            <person name="Sperisen C."/>
            <person name="Kredics L."/>
            <person name="Vagvoelgyi C."/>
            <person name="Patrignani A."/>
            <person name="Fitzpatrick D."/>
            <person name="Nagy I."/>
            <person name="Doyle S."/>
            <person name="Anderson J.B."/>
            <person name="Grigoriev I.V."/>
            <person name="Gueldener U."/>
            <person name="Muensterkoetter M."/>
            <person name="Nagy L.G."/>
        </authorList>
    </citation>
    <scope>NUCLEOTIDE SEQUENCE [LARGE SCALE GENOMIC DNA]</scope>
    <source>
        <strain evidence="2">Ar21-2</strain>
    </source>
</reference>
<dbReference type="Gene3D" id="1.20.1280.50">
    <property type="match status" value="1"/>
</dbReference>
<dbReference type="Proteomes" id="UP000217790">
    <property type="component" value="Unassembled WGS sequence"/>
</dbReference>
<evidence type="ECO:0000313" key="1">
    <source>
        <dbReference type="EMBL" id="PBK84945.1"/>
    </source>
</evidence>
<evidence type="ECO:0000313" key="2">
    <source>
        <dbReference type="Proteomes" id="UP000217790"/>
    </source>
</evidence>
<dbReference type="EMBL" id="KZ293694">
    <property type="protein sequence ID" value="PBK84945.1"/>
    <property type="molecule type" value="Genomic_DNA"/>
</dbReference>
<dbReference type="STRING" id="47427.A0A2H3CPJ2"/>
<protein>
    <submittedName>
        <fullName evidence="1">Uncharacterized protein</fullName>
    </submittedName>
</protein>
<dbReference type="OrthoDB" id="3365698at2759"/>
<name>A0A2H3CPJ2_ARMGA</name>
<dbReference type="InParanoid" id="A0A2H3CPJ2"/>
<dbReference type="InterPro" id="IPR036047">
    <property type="entry name" value="F-box-like_dom_sf"/>
</dbReference>
<proteinExistence type="predicted"/>
<dbReference type="AlphaFoldDB" id="A0A2H3CPJ2"/>
<accession>A0A2H3CPJ2</accession>
<dbReference type="OMA" id="CNLTIVT"/>
<sequence length="533" mass="60120">MDDCPKCEFGAIDSYTPSVNATELLQSGFSSLDVCQASILSDIENLERELQRVDPLFLQIRDRRDKLLKDLDGCKGLLAPIRRLPRETLLQIFDLASSESPSRDDAPWCLGKVCSTWRSVSRSCPSLWTRIHISKSYKHCPTFLEKYASLSRDLPIHLSIDRYLGGKRFRGLLLHSERLRSLDLSMSREELSDLLSLASSAALQLTKISISLYGVDEPEINQAVLTNIFSSSPLTEAYLQRIPYSSMPINTAKLRKYRVYSYDPAELLTMLHQAHHLTEFVITMAPAPRRFVANIPPVTYPHIHYHTSLQRLSFVVTLENTRGRSKIPLIFNSISLPALQQFDILAQEDQPLFGIQLATFEPHEYSHIVDLFRRSECNLTIVTLGVPVSVQAFLVPILAQSPALQKLDICVNASIAGDIFKVLTLEQGTAQHLKELRIKEDPLRTAISGILKEADGLHLMVTSRSYGDSCLETLVLSLTSAWGDWPLAFPVAQDSPFRDLFRMKEKGLHIELLLDRRDCLVDSEARVDFFGPN</sequence>